<reference evidence="1" key="2">
    <citation type="submission" date="2022-06" db="UniProtKB">
        <authorList>
            <consortium name="EnsemblMetazoa"/>
        </authorList>
    </citation>
    <scope>IDENTIFICATION</scope>
    <source>
        <strain evidence="1">PS312</strain>
    </source>
</reference>
<proteinExistence type="predicted"/>
<dbReference type="PANTHER" id="PTHR31507">
    <property type="entry name" value="PROTEIN CBG15923"/>
    <property type="match status" value="1"/>
</dbReference>
<accession>A0A8R1UQ48</accession>
<sequence>MAHFEKVEYFGGHLITSLNELCEAIKKRTMLTNKFEWHLFVDCKSYFANDRIREAALHRDFEEAEIDPKKFCKDEHHFLCNGVKILIEYSSGEKPQFSIIVVLFQSGLKQGWVSTTYMSCGASLPIKRWKSRYTDDMMYGENLEWNTWYKGMVQDGGKVQFYMWY</sequence>
<accession>A0A2A6BNM7</accession>
<reference evidence="2" key="1">
    <citation type="journal article" date="2008" name="Nat. Genet.">
        <title>The Pristionchus pacificus genome provides a unique perspective on nematode lifestyle and parasitism.</title>
        <authorList>
            <person name="Dieterich C."/>
            <person name="Clifton S.W."/>
            <person name="Schuster L.N."/>
            <person name="Chinwalla A."/>
            <person name="Delehaunty K."/>
            <person name="Dinkelacker I."/>
            <person name="Fulton L."/>
            <person name="Fulton R."/>
            <person name="Godfrey J."/>
            <person name="Minx P."/>
            <person name="Mitreva M."/>
            <person name="Roeseler W."/>
            <person name="Tian H."/>
            <person name="Witte H."/>
            <person name="Yang S.P."/>
            <person name="Wilson R.K."/>
            <person name="Sommer R.J."/>
        </authorList>
    </citation>
    <scope>NUCLEOTIDE SEQUENCE [LARGE SCALE GENOMIC DNA]</scope>
    <source>
        <strain evidence="2">PS312</strain>
    </source>
</reference>
<dbReference type="AlphaFoldDB" id="A0A2A6BNM7"/>
<organism evidence="1 2">
    <name type="scientific">Pristionchus pacificus</name>
    <name type="common">Parasitic nematode worm</name>
    <dbReference type="NCBI Taxonomy" id="54126"/>
    <lineage>
        <taxon>Eukaryota</taxon>
        <taxon>Metazoa</taxon>
        <taxon>Ecdysozoa</taxon>
        <taxon>Nematoda</taxon>
        <taxon>Chromadorea</taxon>
        <taxon>Rhabditida</taxon>
        <taxon>Rhabditina</taxon>
        <taxon>Diplogasteromorpha</taxon>
        <taxon>Diplogasteroidea</taxon>
        <taxon>Neodiplogasteridae</taxon>
        <taxon>Pristionchus</taxon>
    </lineage>
</organism>
<dbReference type="PANTHER" id="PTHR31507:SF3">
    <property type="entry name" value="TIL DOMAIN-CONTAINING PROTEIN"/>
    <property type="match status" value="1"/>
</dbReference>
<dbReference type="Proteomes" id="UP000005239">
    <property type="component" value="Unassembled WGS sequence"/>
</dbReference>
<evidence type="ECO:0000313" key="1">
    <source>
        <dbReference type="EnsemblMetazoa" id="PPA35849.1"/>
    </source>
</evidence>
<dbReference type="EnsemblMetazoa" id="PPA35849.1">
    <property type="protein sequence ID" value="PPA35849.1"/>
    <property type="gene ID" value="WBGene00274218"/>
</dbReference>
<gene>
    <name evidence="1" type="primary">WBGene00274218</name>
</gene>
<keyword evidence="2" id="KW-1185">Reference proteome</keyword>
<protein>
    <submittedName>
        <fullName evidence="1">Uncharacterized protein</fullName>
    </submittedName>
</protein>
<evidence type="ECO:0000313" key="2">
    <source>
        <dbReference type="Proteomes" id="UP000005239"/>
    </source>
</evidence>
<name>A0A2A6BNM7_PRIPA</name>